<dbReference type="GO" id="GO:0015937">
    <property type="term" value="P:coenzyme A biosynthetic process"/>
    <property type="evidence" value="ECO:0007669"/>
    <property type="project" value="UniProtKB-UniRule"/>
</dbReference>
<dbReference type="RefSeq" id="WP_067092583.1">
    <property type="nucleotide sequence ID" value="NZ_LWMV01000215.1"/>
</dbReference>
<evidence type="ECO:0000256" key="7">
    <source>
        <dbReference type="HAMAP-Rule" id="MF_00647"/>
    </source>
</evidence>
<comment type="similarity">
    <text evidence="7">Belongs to the eukaryotic CoaD family.</text>
</comment>
<evidence type="ECO:0000256" key="2">
    <source>
        <dbReference type="ARBA" id="ARBA00022679"/>
    </source>
</evidence>
<evidence type="ECO:0000256" key="4">
    <source>
        <dbReference type="ARBA" id="ARBA00022741"/>
    </source>
</evidence>
<dbReference type="InterPro" id="IPR004821">
    <property type="entry name" value="Cyt_trans-like"/>
</dbReference>
<keyword evidence="6 7" id="KW-0173">Coenzyme A biosynthesis</keyword>
<keyword evidence="2 7" id="KW-0808">Transferase</keyword>
<dbReference type="NCBIfam" id="TIGR00125">
    <property type="entry name" value="cyt_tran_rel"/>
    <property type="match status" value="1"/>
</dbReference>
<dbReference type="Proteomes" id="UP000077245">
    <property type="component" value="Unassembled WGS sequence"/>
</dbReference>
<comment type="pathway">
    <text evidence="7">Cofactor biosynthesis; coenzyme A biosynthesis.</text>
</comment>
<evidence type="ECO:0000256" key="6">
    <source>
        <dbReference type="ARBA" id="ARBA00022993"/>
    </source>
</evidence>
<keyword evidence="10" id="KW-1185">Reference proteome</keyword>
<dbReference type="UniPathway" id="UPA00241"/>
<dbReference type="HAMAP" id="MF_00647">
    <property type="entry name" value="PPAT_arch"/>
    <property type="match status" value="1"/>
</dbReference>
<gene>
    <name evidence="7" type="primary">coaD</name>
    <name evidence="9" type="ORF">MBCUR_18170</name>
</gene>
<keyword evidence="3 7" id="KW-0548">Nucleotidyltransferase</keyword>
<dbReference type="SUPFAM" id="SSF52374">
    <property type="entry name" value="Nucleotidylyl transferase"/>
    <property type="match status" value="1"/>
</dbReference>
<keyword evidence="4 7" id="KW-0547">Nucleotide-binding</keyword>
<dbReference type="GO" id="GO:0004140">
    <property type="term" value="F:dephospho-CoA kinase activity"/>
    <property type="evidence" value="ECO:0007669"/>
    <property type="project" value="TreeGrafter"/>
</dbReference>
<dbReference type="OrthoDB" id="53228at2157"/>
<dbReference type="Gene3D" id="3.40.50.620">
    <property type="entry name" value="HUPs"/>
    <property type="match status" value="1"/>
</dbReference>
<protein>
    <recommendedName>
        <fullName evidence="7">Phosphopantetheine adenylyltransferase</fullName>
        <ecNumber evidence="7">2.7.7.3</ecNumber>
    </recommendedName>
    <alternativeName>
        <fullName evidence="7">Dephospho-CoA pyrophosphorylase</fullName>
    </alternativeName>
    <alternativeName>
        <fullName evidence="7">Pantetheine-phosphate adenylyltransferase</fullName>
        <shortName evidence="7">PPAT</shortName>
    </alternativeName>
</protein>
<dbReference type="EMBL" id="LWMV01000215">
    <property type="protein sequence ID" value="KZX10364.1"/>
    <property type="molecule type" value="Genomic_DNA"/>
</dbReference>
<dbReference type="Pfam" id="PF01467">
    <property type="entry name" value="CTP_transf_like"/>
    <property type="match status" value="1"/>
</dbReference>
<dbReference type="EC" id="2.7.7.3" evidence="7"/>
<dbReference type="PANTHER" id="PTHR10695">
    <property type="entry name" value="DEPHOSPHO-COA KINASE-RELATED"/>
    <property type="match status" value="1"/>
</dbReference>
<evidence type="ECO:0000259" key="8">
    <source>
        <dbReference type="Pfam" id="PF01467"/>
    </source>
</evidence>
<evidence type="ECO:0000256" key="5">
    <source>
        <dbReference type="ARBA" id="ARBA00022840"/>
    </source>
</evidence>
<evidence type="ECO:0000313" key="9">
    <source>
        <dbReference type="EMBL" id="KZX10364.1"/>
    </source>
</evidence>
<dbReference type="PANTHER" id="PTHR10695:SF46">
    <property type="entry name" value="BIFUNCTIONAL COENZYME A SYNTHASE-RELATED"/>
    <property type="match status" value="1"/>
</dbReference>
<evidence type="ECO:0000256" key="3">
    <source>
        <dbReference type="ARBA" id="ARBA00022695"/>
    </source>
</evidence>
<dbReference type="InterPro" id="IPR014729">
    <property type="entry name" value="Rossmann-like_a/b/a_fold"/>
</dbReference>
<keyword evidence="5 7" id="KW-0067">ATP-binding</keyword>
<reference evidence="9 10" key="1">
    <citation type="submission" date="2016-04" db="EMBL/GenBank/DDBJ databases">
        <title>Genome sequence of Methanobrevibacter curvatus DSM 11111.</title>
        <authorList>
            <person name="Poehlein A."/>
            <person name="Seedorf H."/>
            <person name="Daniel R."/>
        </authorList>
    </citation>
    <scope>NUCLEOTIDE SEQUENCE [LARGE SCALE GENOMIC DNA]</scope>
    <source>
        <strain evidence="9 10">DSM 11111</strain>
    </source>
</reference>
<dbReference type="GO" id="GO:0004595">
    <property type="term" value="F:pantetheine-phosphate adenylyltransferase activity"/>
    <property type="evidence" value="ECO:0007669"/>
    <property type="project" value="UniProtKB-UniRule"/>
</dbReference>
<dbReference type="PATRIC" id="fig|49547.3.peg.1919"/>
<name>A0A165Z7Y4_9EURY</name>
<organism evidence="9 10">
    <name type="scientific">Methanobrevibacter curvatus</name>
    <dbReference type="NCBI Taxonomy" id="49547"/>
    <lineage>
        <taxon>Archaea</taxon>
        <taxon>Methanobacteriati</taxon>
        <taxon>Methanobacteriota</taxon>
        <taxon>Methanomada group</taxon>
        <taxon>Methanobacteria</taxon>
        <taxon>Methanobacteriales</taxon>
        <taxon>Methanobacteriaceae</taxon>
        <taxon>Methanobrevibacter</taxon>
    </lineage>
</organism>
<comment type="function">
    <text evidence="7">Reversibly transfers an adenylyl group from ATP to 4'-phosphopantetheine, yielding dephospho-CoA (dPCoA) and pyrophosphate.</text>
</comment>
<dbReference type="STRING" id="49547.MBCUR_18170"/>
<dbReference type="GO" id="GO:0005524">
    <property type="term" value="F:ATP binding"/>
    <property type="evidence" value="ECO:0007669"/>
    <property type="project" value="UniProtKB-KW"/>
</dbReference>
<dbReference type="InterPro" id="IPR023540">
    <property type="entry name" value="PPAT_arch"/>
</dbReference>
<comment type="subcellular location">
    <subcellularLocation>
        <location evidence="7">Cytoplasm</location>
    </subcellularLocation>
</comment>
<accession>A0A165Z7Y4</accession>
<comment type="catalytic activity">
    <reaction evidence="7">
        <text>(R)-4'-phosphopantetheine + ATP + H(+) = 3'-dephospho-CoA + diphosphate</text>
        <dbReference type="Rhea" id="RHEA:19801"/>
        <dbReference type="ChEBI" id="CHEBI:15378"/>
        <dbReference type="ChEBI" id="CHEBI:30616"/>
        <dbReference type="ChEBI" id="CHEBI:33019"/>
        <dbReference type="ChEBI" id="CHEBI:57328"/>
        <dbReference type="ChEBI" id="CHEBI:61723"/>
        <dbReference type="EC" id="2.7.7.3"/>
    </reaction>
</comment>
<proteinExistence type="inferred from homology"/>
<keyword evidence="1 7" id="KW-0963">Cytoplasm</keyword>
<feature type="domain" description="Cytidyltransferase-like" evidence="8">
    <location>
        <begin position="10"/>
        <end position="141"/>
    </location>
</feature>
<dbReference type="NCBIfam" id="NF001985">
    <property type="entry name" value="PRK00777.1"/>
    <property type="match status" value="1"/>
</dbReference>
<dbReference type="GO" id="GO:0005737">
    <property type="term" value="C:cytoplasm"/>
    <property type="evidence" value="ECO:0007669"/>
    <property type="project" value="UniProtKB-SubCell"/>
</dbReference>
<dbReference type="AlphaFoldDB" id="A0A165Z7Y4"/>
<evidence type="ECO:0000313" key="10">
    <source>
        <dbReference type="Proteomes" id="UP000077245"/>
    </source>
</evidence>
<sequence length="152" mass="17397">MTKLYKKVAVGGTFDKFHYGHRKLLETAFGLSEFVAIGVTSDKFAQLKGDIEPCKIRMYNLNDFLSKVHNDFQISRLEDPYGITIFEEDFEAIVVSEETEPNAIKINEIRKEKGMKLLDIIVISYVFAKDNIPISSTRIRKGEIDIKGNILY</sequence>
<comment type="caution">
    <text evidence="9">The sequence shown here is derived from an EMBL/GenBank/DDBJ whole genome shotgun (WGS) entry which is preliminary data.</text>
</comment>
<evidence type="ECO:0000256" key="1">
    <source>
        <dbReference type="ARBA" id="ARBA00022490"/>
    </source>
</evidence>